<dbReference type="InterPro" id="IPR025110">
    <property type="entry name" value="AMP-bd_C"/>
</dbReference>
<dbReference type="PANTHER" id="PTHR43767">
    <property type="entry name" value="LONG-CHAIN-FATTY-ACID--COA LIGASE"/>
    <property type="match status" value="1"/>
</dbReference>
<accession>A0A1H7C2N0</accession>
<dbReference type="Pfam" id="PF13193">
    <property type="entry name" value="AMP-binding_C"/>
    <property type="match status" value="1"/>
</dbReference>
<dbReference type="STRING" id="1144548.SAMN05443287_10819"/>
<name>A0A1H7C2N0_9ACTN</name>
<feature type="region of interest" description="Disordered" evidence="1">
    <location>
        <begin position="69"/>
        <end position="88"/>
    </location>
</feature>
<evidence type="ECO:0000256" key="1">
    <source>
        <dbReference type="SAM" id="MobiDB-lite"/>
    </source>
</evidence>
<dbReference type="InterPro" id="IPR050237">
    <property type="entry name" value="ATP-dep_AMP-bd_enzyme"/>
</dbReference>
<dbReference type="GO" id="GO:0016878">
    <property type="term" value="F:acid-thiol ligase activity"/>
    <property type="evidence" value="ECO:0007669"/>
    <property type="project" value="UniProtKB-ARBA"/>
</dbReference>
<dbReference type="Gene3D" id="3.30.300.30">
    <property type="match status" value="1"/>
</dbReference>
<sequence length="88" mass="9064">MYAGPIERALAADPAVAEAYVVGRPDDVTGEAVHAYLVPADGHSPDAVRLRARVVAALGEAAAPKTIQQIDRVPVGPSGKPDKRALAV</sequence>
<dbReference type="InterPro" id="IPR045851">
    <property type="entry name" value="AMP-bd_C_sf"/>
</dbReference>
<evidence type="ECO:0000259" key="2">
    <source>
        <dbReference type="Pfam" id="PF13193"/>
    </source>
</evidence>
<protein>
    <submittedName>
        <fullName evidence="3">AMP-binding enzyme C-terminal domain-containing protein</fullName>
    </submittedName>
</protein>
<dbReference type="PANTHER" id="PTHR43767:SF1">
    <property type="entry name" value="NONRIBOSOMAL PEPTIDE SYNTHASE PES1 (EUROFUNG)-RELATED"/>
    <property type="match status" value="1"/>
</dbReference>
<keyword evidence="4" id="KW-1185">Reference proteome</keyword>
<dbReference type="EMBL" id="FNYV01000008">
    <property type="protein sequence ID" value="SEJ80880.1"/>
    <property type="molecule type" value="Genomic_DNA"/>
</dbReference>
<gene>
    <name evidence="3" type="ORF">SAMN05443287_10819</name>
</gene>
<dbReference type="AlphaFoldDB" id="A0A1H7C2N0"/>
<evidence type="ECO:0000313" key="3">
    <source>
        <dbReference type="EMBL" id="SEJ80880.1"/>
    </source>
</evidence>
<evidence type="ECO:0000313" key="4">
    <source>
        <dbReference type="Proteomes" id="UP000198707"/>
    </source>
</evidence>
<organism evidence="3 4">
    <name type="scientific">Micromonospora phaseoli</name>
    <dbReference type="NCBI Taxonomy" id="1144548"/>
    <lineage>
        <taxon>Bacteria</taxon>
        <taxon>Bacillati</taxon>
        <taxon>Actinomycetota</taxon>
        <taxon>Actinomycetes</taxon>
        <taxon>Micromonosporales</taxon>
        <taxon>Micromonosporaceae</taxon>
        <taxon>Micromonospora</taxon>
    </lineage>
</organism>
<proteinExistence type="predicted"/>
<reference evidence="4" key="1">
    <citation type="submission" date="2016-10" db="EMBL/GenBank/DDBJ databases">
        <authorList>
            <person name="Varghese N."/>
            <person name="Submissions S."/>
        </authorList>
    </citation>
    <scope>NUCLEOTIDE SEQUENCE [LARGE SCALE GENOMIC DNA]</scope>
    <source>
        <strain evidence="4">CGMCC 4.7038</strain>
    </source>
</reference>
<dbReference type="Proteomes" id="UP000198707">
    <property type="component" value="Unassembled WGS sequence"/>
</dbReference>
<dbReference type="SUPFAM" id="SSF56801">
    <property type="entry name" value="Acetyl-CoA synthetase-like"/>
    <property type="match status" value="1"/>
</dbReference>
<feature type="domain" description="AMP-binding enzyme C-terminal" evidence="2">
    <location>
        <begin position="6"/>
        <end position="80"/>
    </location>
</feature>